<dbReference type="Pfam" id="PF02321">
    <property type="entry name" value="OEP"/>
    <property type="match status" value="2"/>
</dbReference>
<dbReference type="AlphaFoldDB" id="A0AAE7VJC5"/>
<evidence type="ECO:0000256" key="1">
    <source>
        <dbReference type="ARBA" id="ARBA00004442"/>
    </source>
</evidence>
<dbReference type="PANTHER" id="PTHR30026:SF20">
    <property type="entry name" value="OUTER MEMBRANE PROTEIN TOLC"/>
    <property type="match status" value="1"/>
</dbReference>
<evidence type="ECO:0000256" key="9">
    <source>
        <dbReference type="SAM" id="SignalP"/>
    </source>
</evidence>
<evidence type="ECO:0000256" key="4">
    <source>
        <dbReference type="ARBA" id="ARBA00022452"/>
    </source>
</evidence>
<evidence type="ECO:0000313" key="10">
    <source>
        <dbReference type="EMBL" id="QXT42731.1"/>
    </source>
</evidence>
<evidence type="ECO:0000256" key="8">
    <source>
        <dbReference type="SAM" id="Coils"/>
    </source>
</evidence>
<dbReference type="Proteomes" id="UP000503464">
    <property type="component" value="Chromosome"/>
</dbReference>
<dbReference type="GO" id="GO:1990281">
    <property type="term" value="C:efflux pump complex"/>
    <property type="evidence" value="ECO:0007669"/>
    <property type="project" value="TreeGrafter"/>
</dbReference>
<reference evidence="11" key="1">
    <citation type="submission" date="2020-03" db="EMBL/GenBank/DDBJ databases">
        <title>Genome sequences of seven Enterobacteriaceae strains isolated from Canadian wastewater treatment facilities.</title>
        <authorList>
            <person name="Huang H."/>
            <person name="Chmara J.T."/>
            <person name="Duceppe M.-O."/>
        </authorList>
    </citation>
    <scope>NUCLEOTIDE SEQUENCE [LARGE SCALE GENOMIC DNA]</scope>
    <source>
        <strain evidence="11">Biosolid 3</strain>
    </source>
</reference>
<dbReference type="EMBL" id="CP054160">
    <property type="protein sequence ID" value="QXT42731.1"/>
    <property type="molecule type" value="Genomic_DNA"/>
</dbReference>
<dbReference type="RefSeq" id="WP_121608581.1">
    <property type="nucleotide sequence ID" value="NZ_CP054160.3"/>
</dbReference>
<dbReference type="GO" id="GO:0009279">
    <property type="term" value="C:cell outer membrane"/>
    <property type="evidence" value="ECO:0007669"/>
    <property type="project" value="UniProtKB-SubCell"/>
</dbReference>
<dbReference type="GO" id="GO:0015288">
    <property type="term" value="F:porin activity"/>
    <property type="evidence" value="ECO:0007669"/>
    <property type="project" value="TreeGrafter"/>
</dbReference>
<keyword evidence="9" id="KW-0732">Signal</keyword>
<dbReference type="InterPro" id="IPR051906">
    <property type="entry name" value="TolC-like"/>
</dbReference>
<evidence type="ECO:0000256" key="6">
    <source>
        <dbReference type="ARBA" id="ARBA00023136"/>
    </source>
</evidence>
<dbReference type="NCBIfam" id="TIGR01844">
    <property type="entry name" value="type_I_sec_TolC"/>
    <property type="match status" value="1"/>
</dbReference>
<dbReference type="InterPro" id="IPR003423">
    <property type="entry name" value="OMP_efflux"/>
</dbReference>
<dbReference type="PANTHER" id="PTHR30026">
    <property type="entry name" value="OUTER MEMBRANE PROTEIN TOLC"/>
    <property type="match status" value="1"/>
</dbReference>
<comment type="similarity">
    <text evidence="2">Belongs to the outer membrane factor (OMF) (TC 1.B.17) family.</text>
</comment>
<comment type="subcellular location">
    <subcellularLocation>
        <location evidence="1">Cell outer membrane</location>
    </subcellularLocation>
</comment>
<accession>A0AAE7VJC5</accession>
<evidence type="ECO:0000256" key="7">
    <source>
        <dbReference type="ARBA" id="ARBA00023237"/>
    </source>
</evidence>
<feature type="signal peptide" evidence="9">
    <location>
        <begin position="1"/>
        <end position="23"/>
    </location>
</feature>
<proteinExistence type="inferred from homology"/>
<feature type="coiled-coil region" evidence="8">
    <location>
        <begin position="323"/>
        <end position="350"/>
    </location>
</feature>
<keyword evidence="7" id="KW-0998">Cell outer membrane</keyword>
<keyword evidence="4" id="KW-1134">Transmembrane beta strand</keyword>
<dbReference type="SUPFAM" id="SSF56954">
    <property type="entry name" value="Outer membrane efflux proteins (OEP)"/>
    <property type="match status" value="1"/>
</dbReference>
<dbReference type="InterPro" id="IPR010130">
    <property type="entry name" value="T1SS_OMP_TolC"/>
</dbReference>
<name>A0AAE7VJC5_SERFO</name>
<evidence type="ECO:0000256" key="3">
    <source>
        <dbReference type="ARBA" id="ARBA00022448"/>
    </source>
</evidence>
<keyword evidence="6" id="KW-0472">Membrane</keyword>
<evidence type="ECO:0000256" key="2">
    <source>
        <dbReference type="ARBA" id="ARBA00007613"/>
    </source>
</evidence>
<evidence type="ECO:0000256" key="5">
    <source>
        <dbReference type="ARBA" id="ARBA00022692"/>
    </source>
</evidence>
<protein>
    <submittedName>
        <fullName evidence="10">TolC family outer membrane protein</fullName>
    </submittedName>
</protein>
<gene>
    <name evidence="10" type="ORF">G9399_24040</name>
</gene>
<dbReference type="Gene3D" id="1.20.1600.10">
    <property type="entry name" value="Outer membrane efflux proteins (OEP)"/>
    <property type="match status" value="1"/>
</dbReference>
<keyword evidence="8" id="KW-0175">Coiled coil</keyword>
<sequence>MFEHYYKSIIALLLFSSVGHAYATTLQEAVNAASTYDAGINAARFSKEAGNEKFDQGVAGLLPSIGVESSYTKQDQPHASYGAEVKRHSYGLNITQPLFDMSRIAALKQGMVIADMADVEFYAAQQKLIVDVSDAFFQVLYQREVLQATRAASQAFGKQLGQAKAALRLGDSTRTDVDEAQANYDAASAKEIANRNDLEVANGLYQRLTGLSADEIRPINSSCVSSNIPTDLKVVMDEAVKNNLDVRTAQFQLKKADTDVLAATSAHLPVVSLQGSYGGNWSRGEGENALDEVFGTTSKTRNTMVGINVSMPIFQGGGQLSQSREALYRREQAKNNLQDTQRKVKQDARSAYLGITNGLALLRAQQKAAISAKNKVNSTQYGHELGLRTIVDELTAQQNYYESLRAISEARFKYLTSILELSHVSGRLNYEQLSEFNCSDYSKDTGNKQKMDEL</sequence>
<feature type="chain" id="PRO_5041956949" evidence="9">
    <location>
        <begin position="24"/>
        <end position="454"/>
    </location>
</feature>
<keyword evidence="3" id="KW-0813">Transport</keyword>
<keyword evidence="5" id="KW-0812">Transmembrane</keyword>
<organism evidence="10 11">
    <name type="scientific">Serratia fonticola</name>
    <dbReference type="NCBI Taxonomy" id="47917"/>
    <lineage>
        <taxon>Bacteria</taxon>
        <taxon>Pseudomonadati</taxon>
        <taxon>Pseudomonadota</taxon>
        <taxon>Gammaproteobacteria</taxon>
        <taxon>Enterobacterales</taxon>
        <taxon>Yersiniaceae</taxon>
        <taxon>Serratia</taxon>
    </lineage>
</organism>
<dbReference type="GO" id="GO:0015562">
    <property type="term" value="F:efflux transmembrane transporter activity"/>
    <property type="evidence" value="ECO:0007669"/>
    <property type="project" value="InterPro"/>
</dbReference>
<evidence type="ECO:0000313" key="11">
    <source>
        <dbReference type="Proteomes" id="UP000503464"/>
    </source>
</evidence>